<dbReference type="AlphaFoldDB" id="A0AAV4XLZ9"/>
<protein>
    <submittedName>
        <fullName evidence="1">Uncharacterized protein</fullName>
    </submittedName>
</protein>
<comment type="caution">
    <text evidence="1">The sequence shown here is derived from an EMBL/GenBank/DDBJ whole genome shotgun (WGS) entry which is preliminary data.</text>
</comment>
<proteinExistence type="predicted"/>
<reference evidence="1 2" key="1">
    <citation type="submission" date="2021-06" db="EMBL/GenBank/DDBJ databases">
        <title>Caerostris extrusa draft genome.</title>
        <authorList>
            <person name="Kono N."/>
            <person name="Arakawa K."/>
        </authorList>
    </citation>
    <scope>NUCLEOTIDE SEQUENCE [LARGE SCALE GENOMIC DNA]</scope>
</reference>
<gene>
    <name evidence="1" type="ORF">CEXT_48921</name>
</gene>
<name>A0AAV4XLZ9_CAEEX</name>
<keyword evidence="2" id="KW-1185">Reference proteome</keyword>
<dbReference type="Proteomes" id="UP001054945">
    <property type="component" value="Unassembled WGS sequence"/>
</dbReference>
<evidence type="ECO:0000313" key="1">
    <source>
        <dbReference type="EMBL" id="GIY96186.1"/>
    </source>
</evidence>
<sequence length="89" mass="10117">MEKMVGSVWVVRLRVAVRPEERQRLRPASIRKSCSRIVLKHVQNVLKSPILIETTISRLVPAIYTLVTFFEKTVIDSTAPMPLFAIMPG</sequence>
<dbReference type="EMBL" id="BPLR01000632">
    <property type="protein sequence ID" value="GIY96186.1"/>
    <property type="molecule type" value="Genomic_DNA"/>
</dbReference>
<evidence type="ECO:0000313" key="2">
    <source>
        <dbReference type="Proteomes" id="UP001054945"/>
    </source>
</evidence>
<accession>A0AAV4XLZ9</accession>
<organism evidence="1 2">
    <name type="scientific">Caerostris extrusa</name>
    <name type="common">Bark spider</name>
    <name type="synonym">Caerostris bankana</name>
    <dbReference type="NCBI Taxonomy" id="172846"/>
    <lineage>
        <taxon>Eukaryota</taxon>
        <taxon>Metazoa</taxon>
        <taxon>Ecdysozoa</taxon>
        <taxon>Arthropoda</taxon>
        <taxon>Chelicerata</taxon>
        <taxon>Arachnida</taxon>
        <taxon>Araneae</taxon>
        <taxon>Araneomorphae</taxon>
        <taxon>Entelegynae</taxon>
        <taxon>Araneoidea</taxon>
        <taxon>Araneidae</taxon>
        <taxon>Caerostris</taxon>
    </lineage>
</organism>